<accession>A0A1L7XP72</accession>
<feature type="region of interest" description="Disordered" evidence="1">
    <location>
        <begin position="232"/>
        <end position="260"/>
    </location>
</feature>
<feature type="compositionally biased region" description="Basic residues" evidence="1">
    <location>
        <begin position="73"/>
        <end position="83"/>
    </location>
</feature>
<reference evidence="2 3" key="1">
    <citation type="submission" date="2016-03" db="EMBL/GenBank/DDBJ databases">
        <authorList>
            <person name="Ploux O."/>
        </authorList>
    </citation>
    <scope>NUCLEOTIDE SEQUENCE [LARGE SCALE GENOMIC DNA]</scope>
    <source>
        <strain evidence="2 3">UAMH 11012</strain>
    </source>
</reference>
<evidence type="ECO:0000313" key="2">
    <source>
        <dbReference type="EMBL" id="CZR66850.1"/>
    </source>
</evidence>
<dbReference type="Proteomes" id="UP000184330">
    <property type="component" value="Unassembled WGS sequence"/>
</dbReference>
<evidence type="ECO:0000256" key="1">
    <source>
        <dbReference type="SAM" id="MobiDB-lite"/>
    </source>
</evidence>
<organism evidence="2 3">
    <name type="scientific">Phialocephala subalpina</name>
    <dbReference type="NCBI Taxonomy" id="576137"/>
    <lineage>
        <taxon>Eukaryota</taxon>
        <taxon>Fungi</taxon>
        <taxon>Dikarya</taxon>
        <taxon>Ascomycota</taxon>
        <taxon>Pezizomycotina</taxon>
        <taxon>Leotiomycetes</taxon>
        <taxon>Helotiales</taxon>
        <taxon>Mollisiaceae</taxon>
        <taxon>Phialocephala</taxon>
        <taxon>Phialocephala fortinii species complex</taxon>
    </lineage>
</organism>
<gene>
    <name evidence="2" type="ORF">PAC_16751</name>
</gene>
<sequence>MKVISDQGKFVQKAQVTITLDEAVNRSNTLVRLGHQTSRTDEEDYPGLSLPKDGSTVSGQEQELATAEVTDQRRKRSRRTPRRHVFKSTTLSQIVSDQQAQVDIIADTKKFLALPDICERNLKANIRLLRRLDIGVDASTLRSYVEAVHSWCHWGKLSGQWGVIVIIGGHWLFSRDGGEALSQQRPRLSDNECLPAISIASKEVQGSCDLSKQISDTCYAWVAEIESVMAEEVRSSGEEGGQVEGFPLPVDGSTSNDKKQ</sequence>
<dbReference type="AlphaFoldDB" id="A0A1L7XP72"/>
<feature type="region of interest" description="Disordered" evidence="1">
    <location>
        <begin position="34"/>
        <end position="83"/>
    </location>
</feature>
<name>A0A1L7XP72_9HELO</name>
<dbReference type="EMBL" id="FJOG01000040">
    <property type="protein sequence ID" value="CZR66850.1"/>
    <property type="molecule type" value="Genomic_DNA"/>
</dbReference>
<protein>
    <submittedName>
        <fullName evidence="2">Uncharacterized protein</fullName>
    </submittedName>
</protein>
<proteinExistence type="predicted"/>
<evidence type="ECO:0000313" key="3">
    <source>
        <dbReference type="Proteomes" id="UP000184330"/>
    </source>
</evidence>
<keyword evidence="3" id="KW-1185">Reference proteome</keyword>